<organism evidence="4 5">
    <name type="scientific">Candidatus Eubacterium faecale</name>
    <dbReference type="NCBI Taxonomy" id="2838568"/>
    <lineage>
        <taxon>Bacteria</taxon>
        <taxon>Bacillati</taxon>
        <taxon>Bacillota</taxon>
        <taxon>Clostridia</taxon>
        <taxon>Eubacteriales</taxon>
        <taxon>Eubacteriaceae</taxon>
        <taxon>Eubacterium</taxon>
    </lineage>
</organism>
<evidence type="ECO:0000313" key="4">
    <source>
        <dbReference type="EMBL" id="HJB74068.1"/>
    </source>
</evidence>
<dbReference type="CDD" id="cd00761">
    <property type="entry name" value="Glyco_tranf_GTA_type"/>
    <property type="match status" value="1"/>
</dbReference>
<dbReference type="EC" id="2.4.-.-" evidence="4"/>
<gene>
    <name evidence="4" type="ORF">IAA37_00125</name>
</gene>
<dbReference type="InterPro" id="IPR029044">
    <property type="entry name" value="Nucleotide-diphossugar_trans"/>
</dbReference>
<dbReference type="PANTHER" id="PTHR22916:SF51">
    <property type="entry name" value="GLYCOSYLTRANSFERASE EPSH-RELATED"/>
    <property type="match status" value="1"/>
</dbReference>
<evidence type="ECO:0000313" key="5">
    <source>
        <dbReference type="Proteomes" id="UP000823877"/>
    </source>
</evidence>
<sequence length="327" mass="37053">MISVIVPVYNVENYLDKCLGSIASQTVTDLEVILVDDGSSDMSGMICDAWAKKDARFRVMHRQNNGVSSARNAALQAAKGDFIAFVDADDYINKDMFRLLLNALAEDADIAVCGFNTVEQGAVSQALCDEKMCVNSAQAARLCIQKGEWGLVIWNKLFRRSVVFSGAEPVRFPEDIFIGEDALWLIEVCCRSQKAVYVPEACYYYIKRQNSAVYKSKRERLVESSASRYASAVRGYEILKNAGNSCAFLMFRRGVFSARDIACAAYCESNEKVYREWIKKFHSALSDYKKMVGKGKDILFLLKNDILYYAMQFHFPKKWVQKLLQFK</sequence>
<dbReference type="EMBL" id="DWXN01000001">
    <property type="protein sequence ID" value="HJB74068.1"/>
    <property type="molecule type" value="Genomic_DNA"/>
</dbReference>
<keyword evidence="1 4" id="KW-0328">Glycosyltransferase</keyword>
<name>A0A9D2S7R7_9FIRM</name>
<dbReference type="Proteomes" id="UP000823877">
    <property type="component" value="Unassembled WGS sequence"/>
</dbReference>
<evidence type="ECO:0000259" key="3">
    <source>
        <dbReference type="Pfam" id="PF00535"/>
    </source>
</evidence>
<dbReference type="Gene3D" id="3.90.550.10">
    <property type="entry name" value="Spore Coat Polysaccharide Biosynthesis Protein SpsA, Chain A"/>
    <property type="match status" value="1"/>
</dbReference>
<dbReference type="Pfam" id="PF00535">
    <property type="entry name" value="Glycos_transf_2"/>
    <property type="match status" value="1"/>
</dbReference>
<comment type="caution">
    <text evidence="4">The sequence shown here is derived from an EMBL/GenBank/DDBJ whole genome shotgun (WGS) entry which is preliminary data.</text>
</comment>
<dbReference type="AlphaFoldDB" id="A0A9D2S7R7"/>
<dbReference type="InterPro" id="IPR001173">
    <property type="entry name" value="Glyco_trans_2-like"/>
</dbReference>
<reference evidence="4" key="2">
    <citation type="submission" date="2021-04" db="EMBL/GenBank/DDBJ databases">
        <authorList>
            <person name="Gilroy R."/>
        </authorList>
    </citation>
    <scope>NUCLEOTIDE SEQUENCE</scope>
    <source>
        <strain evidence="4">CHK188-16595</strain>
    </source>
</reference>
<keyword evidence="2 4" id="KW-0808">Transferase</keyword>
<dbReference type="SUPFAM" id="SSF53448">
    <property type="entry name" value="Nucleotide-diphospho-sugar transferases"/>
    <property type="match status" value="1"/>
</dbReference>
<evidence type="ECO:0000256" key="2">
    <source>
        <dbReference type="ARBA" id="ARBA00022679"/>
    </source>
</evidence>
<evidence type="ECO:0000256" key="1">
    <source>
        <dbReference type="ARBA" id="ARBA00022676"/>
    </source>
</evidence>
<accession>A0A9D2S7R7</accession>
<reference evidence="4" key="1">
    <citation type="journal article" date="2021" name="PeerJ">
        <title>Extensive microbial diversity within the chicken gut microbiome revealed by metagenomics and culture.</title>
        <authorList>
            <person name="Gilroy R."/>
            <person name="Ravi A."/>
            <person name="Getino M."/>
            <person name="Pursley I."/>
            <person name="Horton D.L."/>
            <person name="Alikhan N.F."/>
            <person name="Baker D."/>
            <person name="Gharbi K."/>
            <person name="Hall N."/>
            <person name="Watson M."/>
            <person name="Adriaenssens E.M."/>
            <person name="Foster-Nyarko E."/>
            <person name="Jarju S."/>
            <person name="Secka A."/>
            <person name="Antonio M."/>
            <person name="Oren A."/>
            <person name="Chaudhuri R.R."/>
            <person name="La Ragione R."/>
            <person name="Hildebrand F."/>
            <person name="Pallen M.J."/>
        </authorList>
    </citation>
    <scope>NUCLEOTIDE SEQUENCE</scope>
    <source>
        <strain evidence="4">CHK188-16595</strain>
    </source>
</reference>
<feature type="domain" description="Glycosyltransferase 2-like" evidence="3">
    <location>
        <begin position="3"/>
        <end position="162"/>
    </location>
</feature>
<protein>
    <submittedName>
        <fullName evidence="4">Glycosyltransferase</fullName>
        <ecNumber evidence="4">2.4.-.-</ecNumber>
    </submittedName>
</protein>
<proteinExistence type="predicted"/>
<dbReference type="GO" id="GO:0016757">
    <property type="term" value="F:glycosyltransferase activity"/>
    <property type="evidence" value="ECO:0007669"/>
    <property type="project" value="UniProtKB-KW"/>
</dbReference>
<dbReference type="PANTHER" id="PTHR22916">
    <property type="entry name" value="GLYCOSYLTRANSFERASE"/>
    <property type="match status" value="1"/>
</dbReference>